<keyword evidence="8" id="KW-1185">Reference proteome</keyword>
<comment type="caution">
    <text evidence="7">The sequence shown here is derived from an EMBL/GenBank/DDBJ whole genome shotgun (WGS) entry which is preliminary data.</text>
</comment>
<name>A0A1E5LKA9_9BACI</name>
<dbReference type="GO" id="GO:0019646">
    <property type="term" value="P:aerobic electron transport chain"/>
    <property type="evidence" value="ECO:0007669"/>
    <property type="project" value="TreeGrafter"/>
</dbReference>
<dbReference type="PANTHER" id="PTHR42913:SF3">
    <property type="entry name" value="64 KDA MITOCHONDRIAL NADH DEHYDROGENASE (EUROFUNG)"/>
    <property type="match status" value="1"/>
</dbReference>
<dbReference type="STRING" id="1305675.BFG57_07620"/>
<evidence type="ECO:0000256" key="2">
    <source>
        <dbReference type="ARBA" id="ARBA00005272"/>
    </source>
</evidence>
<gene>
    <name evidence="7" type="ORF">BFG57_07620</name>
</gene>
<evidence type="ECO:0000256" key="1">
    <source>
        <dbReference type="ARBA" id="ARBA00001974"/>
    </source>
</evidence>
<dbReference type="AlphaFoldDB" id="A0A1E5LKA9"/>
<organism evidence="7 8">
    <name type="scientific">Bacillus solimangrovi</name>
    <dbReference type="NCBI Taxonomy" id="1305675"/>
    <lineage>
        <taxon>Bacteria</taxon>
        <taxon>Bacillati</taxon>
        <taxon>Bacillota</taxon>
        <taxon>Bacilli</taxon>
        <taxon>Bacillales</taxon>
        <taxon>Bacillaceae</taxon>
        <taxon>Bacillus</taxon>
    </lineage>
</organism>
<dbReference type="Pfam" id="PF07992">
    <property type="entry name" value="Pyr_redox_2"/>
    <property type="match status" value="1"/>
</dbReference>
<comment type="cofactor">
    <cofactor evidence="1">
        <name>FAD</name>
        <dbReference type="ChEBI" id="CHEBI:57692"/>
    </cofactor>
</comment>
<dbReference type="EMBL" id="MJEH01000001">
    <property type="protein sequence ID" value="OEH94529.1"/>
    <property type="molecule type" value="Genomic_DNA"/>
</dbReference>
<dbReference type="PANTHER" id="PTHR42913">
    <property type="entry name" value="APOPTOSIS-INDUCING FACTOR 1"/>
    <property type="match status" value="1"/>
</dbReference>
<evidence type="ECO:0000313" key="7">
    <source>
        <dbReference type="EMBL" id="OEH94529.1"/>
    </source>
</evidence>
<evidence type="ECO:0000256" key="5">
    <source>
        <dbReference type="ARBA" id="ARBA00023002"/>
    </source>
</evidence>
<dbReference type="InterPro" id="IPR023753">
    <property type="entry name" value="FAD/NAD-binding_dom"/>
</dbReference>
<keyword evidence="4" id="KW-0274">FAD</keyword>
<proteinExistence type="inferred from homology"/>
<evidence type="ECO:0000256" key="3">
    <source>
        <dbReference type="ARBA" id="ARBA00022630"/>
    </source>
</evidence>
<sequence>MKTIVILGGGYAGINLINNLKKELKNELGSSVKIILIDKNSYHYRKLLLVKTITEDVDKLKIAIPFQDYLSEGIEFIQGEIVSLNRSAREVNVRVEDNQIANVPYDYLAITLGSIVKEYDEIIGGETLRDEASAHKIRNELIDFLDRTKKQSEDSIQNNDLKVAVVGGGISGIETACELGVWLQGQSRVYGIDPDAVEVLLFDSKSRVLHQAPEHISSKLEKKMESLGVTFISNTRVKQYRDGRIICDNGKMYEVGSCIITNGVEVSPVIKQLNLPLSNHNQLIVNECYEITGIPNVYAIGDCAQIIDTTTNECDGMTCKEAIPQSLRLAKIIKNRLNNHSKQIIHKGLPYKLFFISLGPNDGFVWAQKWGMNFTLSGQIGLRLRKFTWDLASLVKER</sequence>
<keyword evidence="5" id="KW-0560">Oxidoreductase</keyword>
<keyword evidence="3" id="KW-0285">Flavoprotein</keyword>
<dbReference type="RefSeq" id="WP_069715463.1">
    <property type="nucleotide sequence ID" value="NZ_MJEH01000001.1"/>
</dbReference>
<evidence type="ECO:0000313" key="8">
    <source>
        <dbReference type="Proteomes" id="UP000095209"/>
    </source>
</evidence>
<dbReference type="SUPFAM" id="SSF51905">
    <property type="entry name" value="FAD/NAD(P)-binding domain"/>
    <property type="match status" value="2"/>
</dbReference>
<dbReference type="Proteomes" id="UP000095209">
    <property type="component" value="Unassembled WGS sequence"/>
</dbReference>
<accession>A0A1E5LKA9</accession>
<feature type="domain" description="FAD/NAD(P)-binding" evidence="6">
    <location>
        <begin position="3"/>
        <end position="312"/>
    </location>
</feature>
<evidence type="ECO:0000259" key="6">
    <source>
        <dbReference type="Pfam" id="PF07992"/>
    </source>
</evidence>
<dbReference type="GO" id="GO:0003955">
    <property type="term" value="F:NAD(P)H dehydrogenase (quinone) activity"/>
    <property type="evidence" value="ECO:0007669"/>
    <property type="project" value="TreeGrafter"/>
</dbReference>
<dbReference type="InterPro" id="IPR051169">
    <property type="entry name" value="NADH-Q_oxidoreductase"/>
</dbReference>
<comment type="similarity">
    <text evidence="2">Belongs to the NADH dehydrogenase family.</text>
</comment>
<dbReference type="Gene3D" id="3.50.50.100">
    <property type="match status" value="1"/>
</dbReference>
<evidence type="ECO:0000256" key="4">
    <source>
        <dbReference type="ARBA" id="ARBA00022827"/>
    </source>
</evidence>
<dbReference type="PRINTS" id="PR00368">
    <property type="entry name" value="FADPNR"/>
</dbReference>
<reference evidence="7 8" key="1">
    <citation type="submission" date="2016-08" db="EMBL/GenBank/DDBJ databases">
        <title>Genome of Bacillus solimangrovi GH2-4.</title>
        <authorList>
            <person name="Lim S."/>
            <person name="Kim B.-C."/>
        </authorList>
    </citation>
    <scope>NUCLEOTIDE SEQUENCE [LARGE SCALE GENOMIC DNA]</scope>
    <source>
        <strain evidence="7 8">GH2-4</strain>
    </source>
</reference>
<dbReference type="InterPro" id="IPR036188">
    <property type="entry name" value="FAD/NAD-bd_sf"/>
</dbReference>
<protein>
    <recommendedName>
        <fullName evidence="6">FAD/NAD(P)-binding domain-containing protein</fullName>
    </recommendedName>
</protein>
<dbReference type="OrthoDB" id="2641866at2"/>